<protein>
    <submittedName>
        <fullName evidence="1">Uncharacterized protein</fullName>
    </submittedName>
</protein>
<name>A0ABN9DIB4_9NEOB</name>
<evidence type="ECO:0000313" key="1">
    <source>
        <dbReference type="EMBL" id="CAI9572348.1"/>
    </source>
</evidence>
<evidence type="ECO:0000313" key="2">
    <source>
        <dbReference type="Proteomes" id="UP001162483"/>
    </source>
</evidence>
<sequence>MLPKVLGHPSNSLDSGVHVTSLATDCRLFLQTFVKERVSLRSSVNSSVVP</sequence>
<accession>A0ABN9DIB4</accession>
<comment type="caution">
    <text evidence="1">The sequence shown here is derived from an EMBL/GenBank/DDBJ whole genome shotgun (WGS) entry which is preliminary data.</text>
</comment>
<proteinExistence type="predicted"/>
<dbReference type="EMBL" id="CATNWA010014489">
    <property type="protein sequence ID" value="CAI9572348.1"/>
    <property type="molecule type" value="Genomic_DNA"/>
</dbReference>
<dbReference type="Proteomes" id="UP001162483">
    <property type="component" value="Unassembled WGS sequence"/>
</dbReference>
<gene>
    <name evidence="1" type="ORF">SPARVUS_LOCUS7432198</name>
</gene>
<reference evidence="1" key="1">
    <citation type="submission" date="2023-05" db="EMBL/GenBank/DDBJ databases">
        <authorList>
            <person name="Stuckert A."/>
        </authorList>
    </citation>
    <scope>NUCLEOTIDE SEQUENCE</scope>
</reference>
<keyword evidence="2" id="KW-1185">Reference proteome</keyword>
<organism evidence="1 2">
    <name type="scientific">Staurois parvus</name>
    <dbReference type="NCBI Taxonomy" id="386267"/>
    <lineage>
        <taxon>Eukaryota</taxon>
        <taxon>Metazoa</taxon>
        <taxon>Chordata</taxon>
        <taxon>Craniata</taxon>
        <taxon>Vertebrata</taxon>
        <taxon>Euteleostomi</taxon>
        <taxon>Amphibia</taxon>
        <taxon>Batrachia</taxon>
        <taxon>Anura</taxon>
        <taxon>Neobatrachia</taxon>
        <taxon>Ranoidea</taxon>
        <taxon>Ranidae</taxon>
        <taxon>Staurois</taxon>
    </lineage>
</organism>